<evidence type="ECO:0000256" key="1">
    <source>
        <dbReference type="SAM" id="MobiDB-lite"/>
    </source>
</evidence>
<comment type="caution">
    <text evidence="3">The sequence shown here is derived from an EMBL/GenBank/DDBJ whole genome shotgun (WGS) entry which is preliminary data.</text>
</comment>
<dbReference type="AlphaFoldDB" id="A0A7Z8KP73"/>
<gene>
    <name evidence="3" type="ORF">FKV42_13290</name>
</gene>
<dbReference type="RefSeq" id="WP_154810809.1">
    <property type="nucleotide sequence ID" value="NZ_VIAQ01000020.1"/>
</dbReference>
<dbReference type="Gene3D" id="3.30.479.30">
    <property type="entry name" value="Band 7 domain"/>
    <property type="match status" value="1"/>
</dbReference>
<name>A0A7Z8KP73_9EURY</name>
<evidence type="ECO:0000313" key="4">
    <source>
        <dbReference type="Proteomes" id="UP000319335"/>
    </source>
</evidence>
<dbReference type="OrthoDB" id="140814at2157"/>
<organism evidence="3 4">
    <name type="scientific">Methanolobus vulcani</name>
    <dbReference type="NCBI Taxonomy" id="38026"/>
    <lineage>
        <taxon>Archaea</taxon>
        <taxon>Methanobacteriati</taxon>
        <taxon>Methanobacteriota</taxon>
        <taxon>Stenosarchaea group</taxon>
        <taxon>Methanomicrobia</taxon>
        <taxon>Methanosarcinales</taxon>
        <taxon>Methanosarcinaceae</taxon>
        <taxon>Methanolobus</taxon>
    </lineage>
</organism>
<evidence type="ECO:0000259" key="2">
    <source>
        <dbReference type="Pfam" id="PF01145"/>
    </source>
</evidence>
<dbReference type="Proteomes" id="UP000319335">
    <property type="component" value="Unassembled WGS sequence"/>
</dbReference>
<dbReference type="InterPro" id="IPR001107">
    <property type="entry name" value="Band_7"/>
</dbReference>
<dbReference type="EMBL" id="VIAQ01000020">
    <property type="protein sequence ID" value="TQD23495.1"/>
    <property type="molecule type" value="Genomic_DNA"/>
</dbReference>
<keyword evidence="4" id="KW-1185">Reference proteome</keyword>
<protein>
    <recommendedName>
        <fullName evidence="2">Band 7 domain-containing protein</fullName>
    </recommendedName>
</protein>
<feature type="domain" description="Band 7" evidence="2">
    <location>
        <begin position="33"/>
        <end position="194"/>
    </location>
</feature>
<evidence type="ECO:0000313" key="3">
    <source>
        <dbReference type="EMBL" id="TQD23495.1"/>
    </source>
</evidence>
<sequence length="430" mass="48783">MAFKWKRETDDIARVVPKKQVGGFFSKAVILAPNEKAAMVKNGVVDEIVDSGKLQVGGLLKPGNIGKDVDVALMDTSPKDLQWAENDLWTGDNQKVSCNGLLRFRIQDPKRFFQMLYAYATTDKKGIRALSIQDIYKRLESEVITLVLEPEVRQEDIEKLYGNRDLRLNIENELEMRLRSTLSMWGLEMLKYTVQWDLGSYGQVMQATNDFQTREELAELDTLAVEGDFERRGREEVAGIRADQATIATGNEFQRNQRLKDVHSDLDIDRLQHEADIREAQDAIRLKEELKISKARGMRAELEVDQDMKDREHGRDMEYLKHITEAGGSDVAKTVSEGREYGRMSPQQLEALAKVKQSEAQAKDDKVNFMMEVEDRERADSYRRQELDASMMGAAQGKRSPTVRKCPGCGSTVPAESSFCSQCGKKLTDV</sequence>
<dbReference type="Pfam" id="PF01145">
    <property type="entry name" value="Band_7"/>
    <property type="match status" value="1"/>
</dbReference>
<dbReference type="InterPro" id="IPR036013">
    <property type="entry name" value="Band_7/SPFH_dom_sf"/>
</dbReference>
<dbReference type="SUPFAM" id="SSF117892">
    <property type="entry name" value="Band 7/SPFH domain"/>
    <property type="match status" value="1"/>
</dbReference>
<reference evidence="3 4" key="1">
    <citation type="submission" date="2019-06" db="EMBL/GenBank/DDBJ databases">
        <title>Draft genome sequence of Methanolobus vulcani B1d.</title>
        <authorList>
            <person name="Creighbaum A.J."/>
            <person name="Ticak T."/>
            <person name="Hariraju D."/>
            <person name="Arivett B.A."/>
            <person name="Ferguson D.J.Jr."/>
        </authorList>
    </citation>
    <scope>NUCLEOTIDE SEQUENCE [LARGE SCALE GENOMIC DNA]</scope>
    <source>
        <strain evidence="3 4">B1d</strain>
    </source>
</reference>
<proteinExistence type="predicted"/>
<accession>A0A7Z8KP73</accession>
<feature type="region of interest" description="Disordered" evidence="1">
    <location>
        <begin position="389"/>
        <end position="415"/>
    </location>
</feature>